<dbReference type="Pfam" id="PF01131">
    <property type="entry name" value="Topoisom_bac"/>
    <property type="match status" value="1"/>
</dbReference>
<reference evidence="3" key="2">
    <citation type="journal article" date="2014" name="ISME J.">
        <title>Microbial stratification in low pH oxic and suboxic macroscopic growths along an acid mine drainage.</title>
        <authorList>
            <person name="Mendez-Garcia C."/>
            <person name="Mesa V."/>
            <person name="Sprenger R.R."/>
            <person name="Richter M."/>
            <person name="Diez M.S."/>
            <person name="Solano J."/>
            <person name="Bargiela R."/>
            <person name="Golyshina O.V."/>
            <person name="Manteca A."/>
            <person name="Ramos J.L."/>
            <person name="Gallego J.R."/>
            <person name="Llorente I."/>
            <person name="Martins Dos Santos V.A."/>
            <person name="Jensen O.N."/>
            <person name="Pelaez A.I."/>
            <person name="Sanchez J."/>
            <person name="Ferrer M."/>
        </authorList>
    </citation>
    <scope>NUCLEOTIDE SEQUENCE</scope>
</reference>
<dbReference type="InterPro" id="IPR013497">
    <property type="entry name" value="Topo_IA_cen"/>
</dbReference>
<comment type="caution">
    <text evidence="3">The sequence shown here is derived from an EMBL/GenBank/DDBJ whole genome shotgun (WGS) entry which is preliminary data.</text>
</comment>
<dbReference type="GO" id="GO:0003677">
    <property type="term" value="F:DNA binding"/>
    <property type="evidence" value="ECO:0007669"/>
    <property type="project" value="InterPro"/>
</dbReference>
<dbReference type="SUPFAM" id="SSF56712">
    <property type="entry name" value="Prokaryotic type I DNA topoisomerase"/>
    <property type="match status" value="1"/>
</dbReference>
<name>T1AKU0_9ZZZZ</name>
<dbReference type="GO" id="GO:0003916">
    <property type="term" value="F:DNA topoisomerase activity"/>
    <property type="evidence" value="ECO:0007669"/>
    <property type="project" value="InterPro"/>
</dbReference>
<evidence type="ECO:0000259" key="2">
    <source>
        <dbReference type="PROSITE" id="PS52039"/>
    </source>
</evidence>
<dbReference type="InterPro" id="IPR013824">
    <property type="entry name" value="Topo_IA_cen_sub1"/>
</dbReference>
<gene>
    <name evidence="3" type="ORF">B1A_11019</name>
</gene>
<dbReference type="Gene3D" id="1.10.460.10">
    <property type="entry name" value="Topoisomerase I, domain 2"/>
    <property type="match status" value="1"/>
</dbReference>
<reference evidence="3" key="1">
    <citation type="submission" date="2013-08" db="EMBL/GenBank/DDBJ databases">
        <authorList>
            <person name="Mendez C."/>
            <person name="Richter M."/>
            <person name="Ferrer M."/>
            <person name="Sanchez J."/>
        </authorList>
    </citation>
    <scope>NUCLEOTIDE SEQUENCE</scope>
</reference>
<sequence>MIETLIKRDYAKRINKEIRPTLRGIDLIEMVRRVAPEITDPGTTALQEDSLADIAASRATMADFMGGQIQTVRRLSETLNLGVNGMRAKNI</sequence>
<keyword evidence="1 3" id="KW-0413">Isomerase</keyword>
<evidence type="ECO:0000256" key="1">
    <source>
        <dbReference type="ARBA" id="ARBA00023235"/>
    </source>
</evidence>
<organism evidence="3">
    <name type="scientific">mine drainage metagenome</name>
    <dbReference type="NCBI Taxonomy" id="410659"/>
    <lineage>
        <taxon>unclassified sequences</taxon>
        <taxon>metagenomes</taxon>
        <taxon>ecological metagenomes</taxon>
    </lineage>
</organism>
<dbReference type="GO" id="GO:0006265">
    <property type="term" value="P:DNA topological change"/>
    <property type="evidence" value="ECO:0007669"/>
    <property type="project" value="InterPro"/>
</dbReference>
<dbReference type="EMBL" id="AUZX01007856">
    <property type="protein sequence ID" value="EQD57977.1"/>
    <property type="molecule type" value="Genomic_DNA"/>
</dbReference>
<dbReference type="InterPro" id="IPR023405">
    <property type="entry name" value="Topo_IA_core_domain"/>
</dbReference>
<feature type="non-terminal residue" evidence="3">
    <location>
        <position position="91"/>
    </location>
</feature>
<dbReference type="AlphaFoldDB" id="T1AKU0"/>
<proteinExistence type="predicted"/>
<accession>T1AKU0</accession>
<feature type="domain" description="Topo IA-type catalytic" evidence="2">
    <location>
        <begin position="1"/>
        <end position="76"/>
    </location>
</feature>
<evidence type="ECO:0000313" key="3">
    <source>
        <dbReference type="EMBL" id="EQD57977.1"/>
    </source>
</evidence>
<protein>
    <submittedName>
        <fullName evidence="3">DNA topoisomerase III (TopB)</fullName>
    </submittedName>
</protein>
<dbReference type="PROSITE" id="PS52039">
    <property type="entry name" value="TOPO_IA_2"/>
    <property type="match status" value="1"/>
</dbReference>